<dbReference type="InterPro" id="IPR000073">
    <property type="entry name" value="AB_hydrolase_1"/>
</dbReference>
<dbReference type="GO" id="GO:0016020">
    <property type="term" value="C:membrane"/>
    <property type="evidence" value="ECO:0007669"/>
    <property type="project" value="TreeGrafter"/>
</dbReference>
<feature type="domain" description="AB hydrolase-1" evidence="2">
    <location>
        <begin position="32"/>
        <end position="140"/>
    </location>
</feature>
<keyword evidence="1 3" id="KW-0378">Hydrolase</keyword>
<reference evidence="3 4" key="1">
    <citation type="submission" date="2019-07" db="EMBL/GenBank/DDBJ databases">
        <title>Whole genome shotgun sequence of Terrabacter aerolatus NBRC 106305.</title>
        <authorList>
            <person name="Hosoyama A."/>
            <person name="Uohara A."/>
            <person name="Ohji S."/>
            <person name="Ichikawa N."/>
        </authorList>
    </citation>
    <scope>NUCLEOTIDE SEQUENCE [LARGE SCALE GENOMIC DNA]</scope>
    <source>
        <strain evidence="3 4">NBRC 106305</strain>
    </source>
</reference>
<dbReference type="GO" id="GO:0016787">
    <property type="term" value="F:hydrolase activity"/>
    <property type="evidence" value="ECO:0007669"/>
    <property type="project" value="UniProtKB-KW"/>
</dbReference>
<dbReference type="PANTHER" id="PTHR43798">
    <property type="entry name" value="MONOACYLGLYCEROL LIPASE"/>
    <property type="match status" value="1"/>
</dbReference>
<protein>
    <submittedName>
        <fullName evidence="3">Alpha/beta hydrolase</fullName>
    </submittedName>
</protein>
<dbReference type="InterPro" id="IPR029058">
    <property type="entry name" value="AB_hydrolase_fold"/>
</dbReference>
<dbReference type="RefSeq" id="WP_147064173.1">
    <property type="nucleotide sequence ID" value="NZ_BAAARO010000023.1"/>
</dbReference>
<accession>A0A512CYE6</accession>
<dbReference type="AlphaFoldDB" id="A0A512CYE6"/>
<dbReference type="Pfam" id="PF00561">
    <property type="entry name" value="Abhydrolase_1"/>
    <property type="match status" value="1"/>
</dbReference>
<evidence type="ECO:0000313" key="4">
    <source>
        <dbReference type="Proteomes" id="UP000321534"/>
    </source>
</evidence>
<keyword evidence="4" id="KW-1185">Reference proteome</keyword>
<dbReference type="OrthoDB" id="63962at2"/>
<proteinExistence type="predicted"/>
<dbReference type="EMBL" id="BJYX01000004">
    <property type="protein sequence ID" value="GEO29246.1"/>
    <property type="molecule type" value="Genomic_DNA"/>
</dbReference>
<dbReference type="Proteomes" id="UP000321534">
    <property type="component" value="Unassembled WGS sequence"/>
</dbReference>
<dbReference type="SUPFAM" id="SSF53474">
    <property type="entry name" value="alpha/beta-Hydrolases"/>
    <property type="match status" value="1"/>
</dbReference>
<name>A0A512CYE6_9MICO</name>
<dbReference type="PANTHER" id="PTHR43798:SF31">
    <property type="entry name" value="AB HYDROLASE SUPERFAMILY PROTEIN YCLE"/>
    <property type="match status" value="1"/>
</dbReference>
<evidence type="ECO:0000256" key="1">
    <source>
        <dbReference type="ARBA" id="ARBA00022801"/>
    </source>
</evidence>
<organism evidence="3 4">
    <name type="scientific">Terrabacter aerolatus</name>
    <dbReference type="NCBI Taxonomy" id="422442"/>
    <lineage>
        <taxon>Bacteria</taxon>
        <taxon>Bacillati</taxon>
        <taxon>Actinomycetota</taxon>
        <taxon>Actinomycetes</taxon>
        <taxon>Micrococcales</taxon>
        <taxon>Intrasporangiaceae</taxon>
        <taxon>Terrabacter</taxon>
    </lineage>
</organism>
<dbReference type="InterPro" id="IPR050266">
    <property type="entry name" value="AB_hydrolase_sf"/>
</dbReference>
<gene>
    <name evidence="3" type="ORF">TAE01_10560</name>
</gene>
<evidence type="ECO:0000259" key="2">
    <source>
        <dbReference type="Pfam" id="PF00561"/>
    </source>
</evidence>
<comment type="caution">
    <text evidence="3">The sequence shown here is derived from an EMBL/GenBank/DDBJ whole genome shotgun (WGS) entry which is preliminary data.</text>
</comment>
<dbReference type="Gene3D" id="3.40.50.1820">
    <property type="entry name" value="alpha/beta hydrolase"/>
    <property type="match status" value="1"/>
</dbReference>
<sequence length="309" mass="31952">MSTTPSAFVIELPEGSLAIHDLSLGAPAADAPVVLAVHGITANGLSWARVADEVGRRHGPGSVRFLAPDLRGRGDSRSAPGPYGLGAHVADLTSMATVFGSAPVLVGHSMGAFVAALAAARHPERFPAAVLVDGGLAFPVPDELDVDAALQSVIGPAMDRLSMRFADPAAYLGFWSGHPALGPVLHGPGGKAARGYIEHDLVQDGADGRWRSTCVLEAVRADGADVMADRETHAGLRVAVGQGVRAELVWAERGLLDEPQGLYDETRLAALGVPEGVRATRVDANHYDVILGDRGVTAVADAVDRLLAG</sequence>
<evidence type="ECO:0000313" key="3">
    <source>
        <dbReference type="EMBL" id="GEO29246.1"/>
    </source>
</evidence>
<dbReference type="PRINTS" id="PR00111">
    <property type="entry name" value="ABHYDROLASE"/>
</dbReference>